<accession>A0A835HUW8</accession>
<dbReference type="Proteomes" id="UP000631114">
    <property type="component" value="Unassembled WGS sequence"/>
</dbReference>
<dbReference type="Gene3D" id="1.25.40.10">
    <property type="entry name" value="Tetratricopeptide repeat domain"/>
    <property type="match status" value="1"/>
</dbReference>
<dbReference type="PANTHER" id="PTHR47926:SF368">
    <property type="entry name" value="TETRATRICOPEPTIDE REPEAT-LIKE SUPERFAMILY PROTEIN"/>
    <property type="match status" value="1"/>
</dbReference>
<dbReference type="GO" id="GO:0003723">
    <property type="term" value="F:RNA binding"/>
    <property type="evidence" value="ECO:0007669"/>
    <property type="project" value="InterPro"/>
</dbReference>
<dbReference type="InterPro" id="IPR046960">
    <property type="entry name" value="PPR_At4g14850-like_plant"/>
</dbReference>
<dbReference type="InterPro" id="IPR046848">
    <property type="entry name" value="E_motif"/>
</dbReference>
<organism evidence="1 2">
    <name type="scientific">Coptis chinensis</name>
    <dbReference type="NCBI Taxonomy" id="261450"/>
    <lineage>
        <taxon>Eukaryota</taxon>
        <taxon>Viridiplantae</taxon>
        <taxon>Streptophyta</taxon>
        <taxon>Embryophyta</taxon>
        <taxon>Tracheophyta</taxon>
        <taxon>Spermatophyta</taxon>
        <taxon>Magnoliopsida</taxon>
        <taxon>Ranunculales</taxon>
        <taxon>Ranunculaceae</taxon>
        <taxon>Coptidoideae</taxon>
        <taxon>Coptis</taxon>
    </lineage>
</organism>
<evidence type="ECO:0000313" key="1">
    <source>
        <dbReference type="EMBL" id="KAF9605759.1"/>
    </source>
</evidence>
<reference evidence="1 2" key="1">
    <citation type="submission" date="2020-10" db="EMBL/GenBank/DDBJ databases">
        <title>The Coptis chinensis genome and diversification of protoberbering-type alkaloids.</title>
        <authorList>
            <person name="Wang B."/>
            <person name="Shu S."/>
            <person name="Song C."/>
            <person name="Liu Y."/>
        </authorList>
    </citation>
    <scope>NUCLEOTIDE SEQUENCE [LARGE SCALE GENOMIC DNA]</scope>
    <source>
        <strain evidence="1">HL-2020</strain>
        <tissue evidence="1">Leaf</tissue>
    </source>
</reference>
<dbReference type="GO" id="GO:0009451">
    <property type="term" value="P:RNA modification"/>
    <property type="evidence" value="ECO:0007669"/>
    <property type="project" value="InterPro"/>
</dbReference>
<proteinExistence type="predicted"/>
<evidence type="ECO:0008006" key="3">
    <source>
        <dbReference type="Google" id="ProtNLM"/>
    </source>
</evidence>
<dbReference type="Pfam" id="PF20431">
    <property type="entry name" value="E_motif"/>
    <property type="match status" value="1"/>
</dbReference>
<evidence type="ECO:0000313" key="2">
    <source>
        <dbReference type="Proteomes" id="UP000631114"/>
    </source>
</evidence>
<protein>
    <recommendedName>
        <fullName evidence="3">Pentatricopeptide repeat-containing protein</fullName>
    </recommendedName>
</protein>
<dbReference type="InterPro" id="IPR011990">
    <property type="entry name" value="TPR-like_helical_dom_sf"/>
</dbReference>
<dbReference type="AlphaFoldDB" id="A0A835HUW8"/>
<dbReference type="OrthoDB" id="1850776at2759"/>
<dbReference type="EMBL" id="JADFTS010000005">
    <property type="protein sequence ID" value="KAF9605759.1"/>
    <property type="molecule type" value="Genomic_DNA"/>
</dbReference>
<dbReference type="PANTHER" id="PTHR47926">
    <property type="entry name" value="PENTATRICOPEPTIDE REPEAT-CONTAINING PROTEIN"/>
    <property type="match status" value="1"/>
</dbReference>
<sequence length="280" mass="31428">MSEVAALHSGGIDREKQKFSLKNDVVEARKVLITMVYRNVVSWTSMIAVLAAGKVTHGAVFRRGYDGSNVIASRLVDMYAKCGFITYSNKLNSMYTKHGIVPDAKHYICTVDMLGRTGRLDEAHQLAKTIRTEAKEAELLWGSLLSASRTHGRLDIIVEAGQRLIDSNQQVAGAYVTMSNTFAKIGKWDNAYKIRFEMKRHGIRKELGCSWVEIKDATYIFYAGDLSSCTQEAEITTVLKELEPRMKERGYVSASKGLVFVDVEEEVKRLLLVSTNENWC</sequence>
<comment type="caution">
    <text evidence="1">The sequence shown here is derived from an EMBL/GenBank/DDBJ whole genome shotgun (WGS) entry which is preliminary data.</text>
</comment>
<name>A0A835HUW8_9MAGN</name>
<gene>
    <name evidence="1" type="ORF">IFM89_018155</name>
</gene>
<keyword evidence="2" id="KW-1185">Reference proteome</keyword>